<dbReference type="InterPro" id="IPR006311">
    <property type="entry name" value="TAT_signal"/>
</dbReference>
<evidence type="ECO:0000313" key="3">
    <source>
        <dbReference type="EMBL" id="QCI65568.1"/>
    </source>
</evidence>
<dbReference type="RefSeq" id="WP_136961014.1">
    <property type="nucleotide sequence ID" value="NZ_CP039690.1"/>
</dbReference>
<sequence>MILTRRRLIATGAVAAMAPMAVPASGADDAWFPLRGPDGREVSNFRVPVELETEIAELDNGFSIGSESPDITLTEIYDSNCGYCRRAANDVKAMAEADPDLRIRFVNAPSLGLPSFQAARVEYAVKLVGGEAKARAFFDISMAARGVFDGLRALEAAKDIGLDDNEIETVADKPETGQVLAQAVRLANATNLAATPSWLIAGVALIGWPGRGTIEAAVRAVRECDKPVCS</sequence>
<dbReference type="AlphaFoldDB" id="A0A4D7B547"/>
<dbReference type="InterPro" id="IPR001853">
    <property type="entry name" value="DSBA-like_thioredoxin_dom"/>
</dbReference>
<protein>
    <submittedName>
        <fullName evidence="3">Disulfide bond formation protein DsbA</fullName>
    </submittedName>
</protein>
<evidence type="ECO:0000259" key="2">
    <source>
        <dbReference type="Pfam" id="PF01323"/>
    </source>
</evidence>
<dbReference type="GO" id="GO:0016491">
    <property type="term" value="F:oxidoreductase activity"/>
    <property type="evidence" value="ECO:0007669"/>
    <property type="project" value="InterPro"/>
</dbReference>
<feature type="signal peptide" evidence="1">
    <location>
        <begin position="1"/>
        <end position="26"/>
    </location>
</feature>
<evidence type="ECO:0000313" key="4">
    <source>
        <dbReference type="Proteomes" id="UP000298781"/>
    </source>
</evidence>
<gene>
    <name evidence="3" type="ORF">E8M01_15945</name>
</gene>
<name>A0A4D7B547_9HYPH</name>
<dbReference type="Proteomes" id="UP000298781">
    <property type="component" value="Chromosome"/>
</dbReference>
<dbReference type="KEGG" id="pstg:E8M01_15945"/>
<dbReference type="Gene3D" id="3.40.30.10">
    <property type="entry name" value="Glutaredoxin"/>
    <property type="match status" value="1"/>
</dbReference>
<evidence type="ECO:0000256" key="1">
    <source>
        <dbReference type="SAM" id="SignalP"/>
    </source>
</evidence>
<dbReference type="PROSITE" id="PS51318">
    <property type="entry name" value="TAT"/>
    <property type="match status" value="1"/>
</dbReference>
<dbReference type="SUPFAM" id="SSF52833">
    <property type="entry name" value="Thioredoxin-like"/>
    <property type="match status" value="1"/>
</dbReference>
<feature type="domain" description="DSBA-like thioredoxin" evidence="2">
    <location>
        <begin position="111"/>
        <end position="207"/>
    </location>
</feature>
<dbReference type="InterPro" id="IPR036249">
    <property type="entry name" value="Thioredoxin-like_sf"/>
</dbReference>
<reference evidence="3 4" key="1">
    <citation type="submission" date="2019-04" db="EMBL/GenBank/DDBJ databases">
        <title>Phreatobacter aquaticus sp. nov.</title>
        <authorList>
            <person name="Choi A."/>
        </authorList>
    </citation>
    <scope>NUCLEOTIDE SEQUENCE [LARGE SCALE GENOMIC DNA]</scope>
    <source>
        <strain evidence="3 4">KCTC 52518</strain>
    </source>
</reference>
<keyword evidence="1" id="KW-0732">Signal</keyword>
<keyword evidence="4" id="KW-1185">Reference proteome</keyword>
<dbReference type="EMBL" id="CP039690">
    <property type="protein sequence ID" value="QCI65568.1"/>
    <property type="molecule type" value="Genomic_DNA"/>
</dbReference>
<organism evidence="3 4">
    <name type="scientific">Phreatobacter stygius</name>
    <dbReference type="NCBI Taxonomy" id="1940610"/>
    <lineage>
        <taxon>Bacteria</taxon>
        <taxon>Pseudomonadati</taxon>
        <taxon>Pseudomonadota</taxon>
        <taxon>Alphaproteobacteria</taxon>
        <taxon>Hyphomicrobiales</taxon>
        <taxon>Phreatobacteraceae</taxon>
        <taxon>Phreatobacter</taxon>
    </lineage>
</organism>
<proteinExistence type="predicted"/>
<dbReference type="OrthoDB" id="9780147at2"/>
<dbReference type="Pfam" id="PF01323">
    <property type="entry name" value="DSBA"/>
    <property type="match status" value="1"/>
</dbReference>
<accession>A0A4D7B547</accession>
<feature type="chain" id="PRO_5020629704" evidence="1">
    <location>
        <begin position="27"/>
        <end position="230"/>
    </location>
</feature>